<feature type="compositionally biased region" description="Gly residues" evidence="1">
    <location>
        <begin position="132"/>
        <end position="142"/>
    </location>
</feature>
<protein>
    <submittedName>
        <fullName evidence="3">Uncharacterized protein LOC127750861</fullName>
    </submittedName>
</protein>
<organism evidence="2 3">
    <name type="scientific">Frankliniella occidentalis</name>
    <name type="common">Western flower thrips</name>
    <name type="synonym">Euthrips occidentalis</name>
    <dbReference type="NCBI Taxonomy" id="133901"/>
    <lineage>
        <taxon>Eukaryota</taxon>
        <taxon>Metazoa</taxon>
        <taxon>Ecdysozoa</taxon>
        <taxon>Arthropoda</taxon>
        <taxon>Hexapoda</taxon>
        <taxon>Insecta</taxon>
        <taxon>Pterygota</taxon>
        <taxon>Neoptera</taxon>
        <taxon>Paraneoptera</taxon>
        <taxon>Thysanoptera</taxon>
        <taxon>Terebrantia</taxon>
        <taxon>Thripoidea</taxon>
        <taxon>Thripidae</taxon>
        <taxon>Frankliniella</taxon>
    </lineage>
</organism>
<feature type="region of interest" description="Disordered" evidence="1">
    <location>
        <begin position="62"/>
        <end position="180"/>
    </location>
</feature>
<feature type="compositionally biased region" description="Acidic residues" evidence="1">
    <location>
        <begin position="119"/>
        <end position="130"/>
    </location>
</feature>
<dbReference type="RefSeq" id="XP_052129427.1">
    <property type="nucleotide sequence ID" value="XM_052273467.1"/>
</dbReference>
<name>A0A9C6X5B1_FRAOC</name>
<proteinExistence type="predicted"/>
<dbReference type="AlphaFoldDB" id="A0A9C6X5B1"/>
<dbReference type="GeneID" id="127750861"/>
<feature type="compositionally biased region" description="Polar residues" evidence="1">
    <location>
        <begin position="66"/>
        <end position="90"/>
    </location>
</feature>
<evidence type="ECO:0000256" key="1">
    <source>
        <dbReference type="SAM" id="MobiDB-lite"/>
    </source>
</evidence>
<keyword evidence="2" id="KW-1185">Reference proteome</keyword>
<feature type="compositionally biased region" description="Basic and acidic residues" evidence="1">
    <location>
        <begin position="108"/>
        <end position="118"/>
    </location>
</feature>
<gene>
    <name evidence="3" type="primary">LOC127750861</name>
</gene>
<dbReference type="KEGG" id="foc:127750861"/>
<sequence>MSEETSIAFSKGLLRCLPRFSEIYLLVYHDLPESYFCLFVTGKQEVCEAKLGKYIETGEATGVDTDWSTTDGPQAQQESLSNRLRKSISNAVRIEVNEDRSGSVSESDSDHELDHDRSEDVEELQLEEDPLGNGGGENGLGGDFETSLNSLNNGRVLSSQTPRNSLVNGGVLNSQTPRNS</sequence>
<dbReference type="Proteomes" id="UP000504606">
    <property type="component" value="Unplaced"/>
</dbReference>
<feature type="compositionally biased region" description="Polar residues" evidence="1">
    <location>
        <begin position="146"/>
        <end position="180"/>
    </location>
</feature>
<evidence type="ECO:0000313" key="2">
    <source>
        <dbReference type="Proteomes" id="UP000504606"/>
    </source>
</evidence>
<accession>A0A9C6X5B1</accession>
<reference evidence="3" key="1">
    <citation type="submission" date="2025-08" db="UniProtKB">
        <authorList>
            <consortium name="RefSeq"/>
        </authorList>
    </citation>
    <scope>IDENTIFICATION</scope>
    <source>
        <tissue evidence="3">Whole organism</tissue>
    </source>
</reference>
<evidence type="ECO:0000313" key="3">
    <source>
        <dbReference type="RefSeq" id="XP_052129427.1"/>
    </source>
</evidence>